<feature type="region of interest" description="Disordered" evidence="3">
    <location>
        <begin position="297"/>
        <end position="321"/>
    </location>
</feature>
<evidence type="ECO:0000256" key="2">
    <source>
        <dbReference type="ARBA" id="ARBA00023043"/>
    </source>
</evidence>
<sequence length="469" mass="53484">MANVDELCQFARLGQTFKIQKYLQTHSVDINALNLYGESALSMATYYNQISTIEYLLANKANPKLRLSAGHTTIHIACRLANVSILHLLLSIKNNKEEEEQQQQEQKDKHIYDCLRIKDYANLTPIHWAATQESVSKRQKVFAYLDQRMPGVLDSRYDINWFNSWAKTHPWVIEVKLTKNILPISPKQILPKLINTDKVNRQNSEQGSSLPLLNGYTPVDMISRTSFHDYESTPRTPPTAAAAAATIVYDNDIDEQKKRISSKVHLIEHASQTPKLPLTPITSRIVAFTHHYISKHEHHTNDCHKPSSKQSSSYNNMSPNSQKTRYFQRFSSIIKNSLSPLSDRSTYHAEKAHVIPTLNFPYSTTSIENKRYAYEDISSPISSKRPSHNLLSNILPSTTSLSSSSDQSSRQLIKPFNFDTSCNLQHHHNRTTIETYTQNNESDNEDNDYLCKSTSTLDISSSDAYTYDV</sequence>
<feature type="compositionally biased region" description="Low complexity" evidence="3">
    <location>
        <begin position="308"/>
        <end position="319"/>
    </location>
</feature>
<comment type="caution">
    <text evidence="4">The sequence shown here is derived from an EMBL/GenBank/DDBJ whole genome shotgun (WGS) entry which is preliminary data.</text>
</comment>
<keyword evidence="2" id="KW-0040">ANK repeat</keyword>
<dbReference type="AlphaFoldDB" id="A0A815C5Z2"/>
<accession>A0A815C5Z2</accession>
<protein>
    <submittedName>
        <fullName evidence="4">Uncharacterized protein</fullName>
    </submittedName>
</protein>
<dbReference type="PANTHER" id="PTHR24198:SF165">
    <property type="entry name" value="ANKYRIN REPEAT-CONTAINING PROTEIN-RELATED"/>
    <property type="match status" value="1"/>
</dbReference>
<dbReference type="SMART" id="SM00248">
    <property type="entry name" value="ANK"/>
    <property type="match status" value="3"/>
</dbReference>
<keyword evidence="1" id="KW-0677">Repeat</keyword>
<evidence type="ECO:0000313" key="5">
    <source>
        <dbReference type="Proteomes" id="UP000663889"/>
    </source>
</evidence>
<dbReference type="SUPFAM" id="SSF48403">
    <property type="entry name" value="Ankyrin repeat"/>
    <property type="match status" value="1"/>
</dbReference>
<name>A0A815C5Z2_9BILA</name>
<dbReference type="Proteomes" id="UP000663889">
    <property type="component" value="Unassembled WGS sequence"/>
</dbReference>
<evidence type="ECO:0000256" key="3">
    <source>
        <dbReference type="SAM" id="MobiDB-lite"/>
    </source>
</evidence>
<organism evidence="4 5">
    <name type="scientific">Rotaria sordida</name>
    <dbReference type="NCBI Taxonomy" id="392033"/>
    <lineage>
        <taxon>Eukaryota</taxon>
        <taxon>Metazoa</taxon>
        <taxon>Spiralia</taxon>
        <taxon>Gnathifera</taxon>
        <taxon>Rotifera</taxon>
        <taxon>Eurotatoria</taxon>
        <taxon>Bdelloidea</taxon>
        <taxon>Philodinida</taxon>
        <taxon>Philodinidae</taxon>
        <taxon>Rotaria</taxon>
    </lineage>
</organism>
<dbReference type="InterPro" id="IPR036770">
    <property type="entry name" value="Ankyrin_rpt-contain_sf"/>
</dbReference>
<dbReference type="EMBL" id="CAJNOU010002003">
    <property type="protein sequence ID" value="CAF1279308.1"/>
    <property type="molecule type" value="Genomic_DNA"/>
</dbReference>
<evidence type="ECO:0000313" key="4">
    <source>
        <dbReference type="EMBL" id="CAF1279308.1"/>
    </source>
</evidence>
<evidence type="ECO:0000256" key="1">
    <source>
        <dbReference type="ARBA" id="ARBA00022737"/>
    </source>
</evidence>
<gene>
    <name evidence="4" type="ORF">SEV965_LOCUS25171</name>
</gene>
<reference evidence="4" key="1">
    <citation type="submission" date="2021-02" db="EMBL/GenBank/DDBJ databases">
        <authorList>
            <person name="Nowell W R."/>
        </authorList>
    </citation>
    <scope>NUCLEOTIDE SEQUENCE</scope>
</reference>
<dbReference type="InterPro" id="IPR002110">
    <property type="entry name" value="Ankyrin_rpt"/>
</dbReference>
<dbReference type="PANTHER" id="PTHR24198">
    <property type="entry name" value="ANKYRIN REPEAT AND PROTEIN KINASE DOMAIN-CONTAINING PROTEIN"/>
    <property type="match status" value="1"/>
</dbReference>
<dbReference type="Pfam" id="PF12796">
    <property type="entry name" value="Ank_2"/>
    <property type="match status" value="1"/>
</dbReference>
<proteinExistence type="predicted"/>
<dbReference type="Gene3D" id="1.25.40.20">
    <property type="entry name" value="Ankyrin repeat-containing domain"/>
    <property type="match status" value="1"/>
</dbReference>